<sequence length="223" mass="25286">MANRNVLLVEGASDQKFFKQLLSGLSDIPEIEPKIPRDVDAQIYRNGLQPLYRQLELQLGLLIRGQINKLGVIVDADHSAQTNNGFENRRNQLVELLQKHDFIITTTPEEMNQGECFKHPSGAEIGVWIMPNHQSDGMIEDLFLGSVITEQQLLLGHATTVINNLNEHKNFATHHDSKAKLSTWLAWQKEPGISPSYAYHKGLFKKDNSGFVSITDWLKRVFD</sequence>
<comment type="caution">
    <text evidence="1">The sequence shown here is derived from an EMBL/GenBank/DDBJ whole genome shotgun (WGS) entry which is preliminary data.</text>
</comment>
<evidence type="ECO:0000313" key="2">
    <source>
        <dbReference type="Proteomes" id="UP000245506"/>
    </source>
</evidence>
<evidence type="ECO:0000313" key="1">
    <source>
        <dbReference type="EMBL" id="PWQ93231.1"/>
    </source>
</evidence>
<dbReference type="InterPro" id="IPR024508">
    <property type="entry name" value="DUF3226"/>
</dbReference>
<accession>A0A317C4U9</accession>
<evidence type="ECO:0008006" key="3">
    <source>
        <dbReference type="Google" id="ProtNLM"/>
    </source>
</evidence>
<dbReference type="OrthoDB" id="530493at2"/>
<dbReference type="RefSeq" id="WP_109826895.1">
    <property type="nucleotide sequence ID" value="NZ_QGKL01000043.1"/>
</dbReference>
<reference evidence="1 2" key="1">
    <citation type="submission" date="2018-05" db="EMBL/GenBank/DDBJ databases">
        <title>Leucothrix arctica sp. nov., isolated from Arctic seawater.</title>
        <authorList>
            <person name="Choi A."/>
            <person name="Baek K."/>
        </authorList>
    </citation>
    <scope>NUCLEOTIDE SEQUENCE [LARGE SCALE GENOMIC DNA]</scope>
    <source>
        <strain evidence="1 2">IMCC9719</strain>
    </source>
</reference>
<organism evidence="1 2">
    <name type="scientific">Leucothrix arctica</name>
    <dbReference type="NCBI Taxonomy" id="1481894"/>
    <lineage>
        <taxon>Bacteria</taxon>
        <taxon>Pseudomonadati</taxon>
        <taxon>Pseudomonadota</taxon>
        <taxon>Gammaproteobacteria</taxon>
        <taxon>Thiotrichales</taxon>
        <taxon>Thiotrichaceae</taxon>
        <taxon>Leucothrix</taxon>
    </lineage>
</organism>
<name>A0A317C4U9_9GAMM</name>
<keyword evidence="2" id="KW-1185">Reference proteome</keyword>
<protein>
    <recommendedName>
        <fullName evidence="3">DUF4276 domain-containing protein</fullName>
    </recommendedName>
</protein>
<dbReference type="AlphaFoldDB" id="A0A317C4U9"/>
<dbReference type="Proteomes" id="UP000245506">
    <property type="component" value="Unassembled WGS sequence"/>
</dbReference>
<dbReference type="EMBL" id="QGKL01000043">
    <property type="protein sequence ID" value="PWQ93231.1"/>
    <property type="molecule type" value="Genomic_DNA"/>
</dbReference>
<gene>
    <name evidence="1" type="ORF">DKT75_21325</name>
</gene>
<dbReference type="Pfam" id="PF11536">
    <property type="entry name" value="DUF3226"/>
    <property type="match status" value="1"/>
</dbReference>
<proteinExistence type="predicted"/>